<organism evidence="1 2">
    <name type="scientific">Eumeta variegata</name>
    <name type="common">Bagworm moth</name>
    <name type="synonym">Eumeta japonica</name>
    <dbReference type="NCBI Taxonomy" id="151549"/>
    <lineage>
        <taxon>Eukaryota</taxon>
        <taxon>Metazoa</taxon>
        <taxon>Ecdysozoa</taxon>
        <taxon>Arthropoda</taxon>
        <taxon>Hexapoda</taxon>
        <taxon>Insecta</taxon>
        <taxon>Pterygota</taxon>
        <taxon>Neoptera</taxon>
        <taxon>Endopterygota</taxon>
        <taxon>Lepidoptera</taxon>
        <taxon>Glossata</taxon>
        <taxon>Ditrysia</taxon>
        <taxon>Tineoidea</taxon>
        <taxon>Psychidae</taxon>
        <taxon>Oiketicinae</taxon>
        <taxon>Eumeta</taxon>
    </lineage>
</organism>
<dbReference type="Proteomes" id="UP000299102">
    <property type="component" value="Unassembled WGS sequence"/>
</dbReference>
<evidence type="ECO:0000313" key="2">
    <source>
        <dbReference type="Proteomes" id="UP000299102"/>
    </source>
</evidence>
<protein>
    <submittedName>
        <fullName evidence="1">Uncharacterized protein</fullName>
    </submittedName>
</protein>
<dbReference type="AlphaFoldDB" id="A0A4C1U4X7"/>
<reference evidence="1 2" key="1">
    <citation type="journal article" date="2019" name="Commun. Biol.">
        <title>The bagworm genome reveals a unique fibroin gene that provides high tensile strength.</title>
        <authorList>
            <person name="Kono N."/>
            <person name="Nakamura H."/>
            <person name="Ohtoshi R."/>
            <person name="Tomita M."/>
            <person name="Numata K."/>
            <person name="Arakawa K."/>
        </authorList>
    </citation>
    <scope>NUCLEOTIDE SEQUENCE [LARGE SCALE GENOMIC DNA]</scope>
</reference>
<sequence length="87" mass="9437">MADLDLPRSADLRGPKTEVFKHCLLSSAGGRWSRPHPGANKQLPPANCLQCTSLCSALTGRGDTRSHRTATSSGFREPHDFLTNAVY</sequence>
<evidence type="ECO:0000313" key="1">
    <source>
        <dbReference type="EMBL" id="GBP21300.1"/>
    </source>
</evidence>
<accession>A0A4C1U4X7</accession>
<gene>
    <name evidence="1" type="ORF">EVAR_11695_1</name>
</gene>
<keyword evidence="2" id="KW-1185">Reference proteome</keyword>
<proteinExistence type="predicted"/>
<comment type="caution">
    <text evidence="1">The sequence shown here is derived from an EMBL/GenBank/DDBJ whole genome shotgun (WGS) entry which is preliminary data.</text>
</comment>
<dbReference type="EMBL" id="BGZK01000127">
    <property type="protein sequence ID" value="GBP21300.1"/>
    <property type="molecule type" value="Genomic_DNA"/>
</dbReference>
<name>A0A4C1U4X7_EUMVA</name>